<evidence type="ECO:0000256" key="4">
    <source>
        <dbReference type="ARBA" id="ARBA00023002"/>
    </source>
</evidence>
<dbReference type="InterPro" id="IPR020946">
    <property type="entry name" value="Flavin_mOase-like"/>
</dbReference>
<dbReference type="AlphaFoldDB" id="A0A6A6PXT2"/>
<evidence type="ECO:0000256" key="1">
    <source>
        <dbReference type="ARBA" id="ARBA00022630"/>
    </source>
</evidence>
<keyword evidence="2" id="KW-0274">FAD</keyword>
<accession>A0A6A6PXT2</accession>
<dbReference type="SUPFAM" id="SSF51905">
    <property type="entry name" value="FAD/NAD(P)-binding domain"/>
    <property type="match status" value="2"/>
</dbReference>
<keyword evidence="4" id="KW-0560">Oxidoreductase</keyword>
<gene>
    <name evidence="5" type="ORF">BDY17DRAFT_247047</name>
</gene>
<dbReference type="OrthoDB" id="66881at2759"/>
<evidence type="ECO:0000256" key="3">
    <source>
        <dbReference type="ARBA" id="ARBA00022857"/>
    </source>
</evidence>
<dbReference type="RefSeq" id="XP_033591479.1">
    <property type="nucleotide sequence ID" value="XM_033730787.1"/>
</dbReference>
<dbReference type="GO" id="GO:0004499">
    <property type="term" value="F:N,N-dimethylaniline monooxygenase activity"/>
    <property type="evidence" value="ECO:0007669"/>
    <property type="project" value="InterPro"/>
</dbReference>
<name>A0A6A6PXT2_9PEZI</name>
<dbReference type="EMBL" id="MU001633">
    <property type="protein sequence ID" value="KAF2484910.1"/>
    <property type="molecule type" value="Genomic_DNA"/>
</dbReference>
<evidence type="ECO:0000256" key="2">
    <source>
        <dbReference type="ARBA" id="ARBA00022827"/>
    </source>
</evidence>
<reference evidence="5" key="1">
    <citation type="journal article" date="2020" name="Stud. Mycol.">
        <title>101 Dothideomycetes genomes: a test case for predicting lifestyles and emergence of pathogens.</title>
        <authorList>
            <person name="Haridas S."/>
            <person name="Albert R."/>
            <person name="Binder M."/>
            <person name="Bloem J."/>
            <person name="Labutti K."/>
            <person name="Salamov A."/>
            <person name="Andreopoulos B."/>
            <person name="Baker S."/>
            <person name="Barry K."/>
            <person name="Bills G."/>
            <person name="Bluhm B."/>
            <person name="Cannon C."/>
            <person name="Castanera R."/>
            <person name="Culley D."/>
            <person name="Daum C."/>
            <person name="Ezra D."/>
            <person name="Gonzalez J."/>
            <person name="Henrissat B."/>
            <person name="Kuo A."/>
            <person name="Liang C."/>
            <person name="Lipzen A."/>
            <person name="Lutzoni F."/>
            <person name="Magnuson J."/>
            <person name="Mondo S."/>
            <person name="Nolan M."/>
            <person name="Ohm R."/>
            <person name="Pangilinan J."/>
            <person name="Park H.-J."/>
            <person name="Ramirez L."/>
            <person name="Alfaro M."/>
            <person name="Sun H."/>
            <person name="Tritt A."/>
            <person name="Yoshinaga Y."/>
            <person name="Zwiers L.-H."/>
            <person name="Turgeon B."/>
            <person name="Goodwin S."/>
            <person name="Spatafora J."/>
            <person name="Crous P."/>
            <person name="Grigoriev I."/>
        </authorList>
    </citation>
    <scope>NUCLEOTIDE SEQUENCE</scope>
    <source>
        <strain evidence="5">CBS 113389</strain>
    </source>
</reference>
<sequence>MAIDHYDTVVVGAGFGGIRTLYELRKLGLTAKCFELGTDVGGTWYWNRYPGARTDSEAWVYAMNFAPELKDEWNFEERYPGQESVQRNLSQVVDRFDLRKYITFNTRVSTAKYNEHSATWTITTSEGTTVTCRYFIPATGPLSVGRELPFAGLKRFKGEHYQASKWPKQHVDLRGKRVALVGTGATGVQIIPKIAPHVKELTVFQRTPNYVLPGRNYTIDEHQAAEIKQNFQKAWTAATNHPFGLAMEDPNLAAGNVTEADTLRQVLDSGWESGGFHFQFETFSDLFTDAKSNLIASDYLRNKIRAVVKDQKTAELLCPNYPFLSKRPPCGHQYYETFNRPNVKLVDISKDDIDMYEDGIRTQSGSDYEFDVIIFALGFDAATGALCEMDVTGRQGLSLRDHWEEKLDTFAGILVPNFPNMFMVCGPHAPFGNMPVVEEVEVNWIGKTIEHMEREGFTSIDVPSKAADAWSTHVTEAFEATLFAESAGQVHAWFVGANVPGKPRRVLFYFGGVPTWNSWLEHETKTNWSSMKLGSAQSNGHVKA</sequence>
<protein>
    <submittedName>
        <fullName evidence="5">Cyclohexanone monooxygenase</fullName>
    </submittedName>
</protein>
<dbReference type="Proteomes" id="UP000799767">
    <property type="component" value="Unassembled WGS sequence"/>
</dbReference>
<dbReference type="PANTHER" id="PTHR43098">
    <property type="entry name" value="L-ORNITHINE N(5)-MONOOXYGENASE-RELATED"/>
    <property type="match status" value="1"/>
</dbReference>
<dbReference type="Pfam" id="PF00743">
    <property type="entry name" value="FMO-like"/>
    <property type="match status" value="1"/>
</dbReference>
<dbReference type="GeneID" id="54471789"/>
<evidence type="ECO:0000313" key="5">
    <source>
        <dbReference type="EMBL" id="KAF2484910.1"/>
    </source>
</evidence>
<keyword evidence="1" id="KW-0285">Flavoprotein</keyword>
<keyword evidence="3" id="KW-0521">NADP</keyword>
<dbReference type="Gene3D" id="3.50.50.60">
    <property type="entry name" value="FAD/NAD(P)-binding domain"/>
    <property type="match status" value="3"/>
</dbReference>
<proteinExistence type="predicted"/>
<keyword evidence="5" id="KW-0503">Monooxygenase</keyword>
<dbReference type="GO" id="GO:0050661">
    <property type="term" value="F:NADP binding"/>
    <property type="evidence" value="ECO:0007669"/>
    <property type="project" value="InterPro"/>
</dbReference>
<dbReference type="InterPro" id="IPR050775">
    <property type="entry name" value="FAD-binding_Monooxygenases"/>
</dbReference>
<organism evidence="5 6">
    <name type="scientific">Neohortaea acidophila</name>
    <dbReference type="NCBI Taxonomy" id="245834"/>
    <lineage>
        <taxon>Eukaryota</taxon>
        <taxon>Fungi</taxon>
        <taxon>Dikarya</taxon>
        <taxon>Ascomycota</taxon>
        <taxon>Pezizomycotina</taxon>
        <taxon>Dothideomycetes</taxon>
        <taxon>Dothideomycetidae</taxon>
        <taxon>Mycosphaerellales</taxon>
        <taxon>Teratosphaeriaceae</taxon>
        <taxon>Neohortaea</taxon>
    </lineage>
</organism>
<dbReference type="InterPro" id="IPR036188">
    <property type="entry name" value="FAD/NAD-bd_sf"/>
</dbReference>
<evidence type="ECO:0000313" key="6">
    <source>
        <dbReference type="Proteomes" id="UP000799767"/>
    </source>
</evidence>
<keyword evidence="6" id="KW-1185">Reference proteome</keyword>
<dbReference type="GO" id="GO:0050660">
    <property type="term" value="F:flavin adenine dinucleotide binding"/>
    <property type="evidence" value="ECO:0007669"/>
    <property type="project" value="InterPro"/>
</dbReference>
<dbReference type="PANTHER" id="PTHR43098:SF5">
    <property type="entry name" value="DUAL-FUNCTIONAL MONOOXYGENASE_METHYLTRANSFERASE PSOF"/>
    <property type="match status" value="1"/>
</dbReference>